<keyword evidence="4" id="KW-1185">Reference proteome</keyword>
<dbReference type="InterPro" id="IPR036721">
    <property type="entry name" value="RCK_C_sf"/>
</dbReference>
<dbReference type="OrthoDB" id="9776294at2"/>
<sequence>MKPSRKEFAIIGLGRFGGTLCKELAESDIDVLAIDKSPERIQEYAAIASHVVVMDAVDEHSLQSVGISNFDCAVISFGEDIQSSILASLLLKEMGVKKVWVKARNESHQKVLEKIGVDKIINPEQDMAKRIAHHIVSDQIVDYIQLSKRHSMMEVIATKDMEGKAIGDLNITKKHFCRTVAIKKDEETLLMEPSLDTKIEHGDILIIMGENERLNRLEVRGV</sequence>
<dbReference type="PANTHER" id="PTHR43833">
    <property type="entry name" value="POTASSIUM CHANNEL PROTEIN 2-RELATED-RELATED"/>
    <property type="match status" value="1"/>
</dbReference>
<evidence type="ECO:0000313" key="4">
    <source>
        <dbReference type="Proteomes" id="UP000182347"/>
    </source>
</evidence>
<organism evidence="3 4">
    <name type="scientific">Sediminibacillus halophilus</name>
    <dbReference type="NCBI Taxonomy" id="482461"/>
    <lineage>
        <taxon>Bacteria</taxon>
        <taxon>Bacillati</taxon>
        <taxon>Bacillota</taxon>
        <taxon>Bacilli</taxon>
        <taxon>Bacillales</taxon>
        <taxon>Bacillaceae</taxon>
        <taxon>Sediminibacillus</taxon>
    </lineage>
</organism>
<dbReference type="Proteomes" id="UP000182347">
    <property type="component" value="Unassembled WGS sequence"/>
</dbReference>
<proteinExistence type="predicted"/>
<dbReference type="InterPro" id="IPR050721">
    <property type="entry name" value="Trk_Ktr_HKT_K-transport"/>
</dbReference>
<dbReference type="RefSeq" id="WP_074597750.1">
    <property type="nucleotide sequence ID" value="NZ_FNHF01000001.1"/>
</dbReference>
<dbReference type="SUPFAM" id="SSF51735">
    <property type="entry name" value="NAD(P)-binding Rossmann-fold domains"/>
    <property type="match status" value="1"/>
</dbReference>
<name>A0A1G9NJP7_9BACI</name>
<dbReference type="Pfam" id="PF02080">
    <property type="entry name" value="TrkA_C"/>
    <property type="match status" value="1"/>
</dbReference>
<dbReference type="InterPro" id="IPR036291">
    <property type="entry name" value="NAD(P)-bd_dom_sf"/>
</dbReference>
<evidence type="ECO:0000259" key="2">
    <source>
        <dbReference type="PROSITE" id="PS51202"/>
    </source>
</evidence>
<feature type="domain" description="RCK C-terminal" evidence="2">
    <location>
        <begin position="138"/>
        <end position="222"/>
    </location>
</feature>
<protein>
    <submittedName>
        <fullName evidence="3">Trk system potassium uptake protein TrkA</fullName>
    </submittedName>
</protein>
<dbReference type="GO" id="GO:0006813">
    <property type="term" value="P:potassium ion transport"/>
    <property type="evidence" value="ECO:0007669"/>
    <property type="project" value="InterPro"/>
</dbReference>
<evidence type="ECO:0000313" key="3">
    <source>
        <dbReference type="EMBL" id="SDL86573.1"/>
    </source>
</evidence>
<dbReference type="SUPFAM" id="SSF116726">
    <property type="entry name" value="TrkA C-terminal domain-like"/>
    <property type="match status" value="1"/>
</dbReference>
<evidence type="ECO:0000259" key="1">
    <source>
        <dbReference type="PROSITE" id="PS51201"/>
    </source>
</evidence>
<dbReference type="Pfam" id="PF02254">
    <property type="entry name" value="TrkA_N"/>
    <property type="match status" value="1"/>
</dbReference>
<dbReference type="STRING" id="482461.SAMN05216244_1029"/>
<dbReference type="PROSITE" id="PS51202">
    <property type="entry name" value="RCK_C"/>
    <property type="match status" value="1"/>
</dbReference>
<dbReference type="AlphaFoldDB" id="A0A1G9NJP7"/>
<feature type="domain" description="RCK N-terminal" evidence="1">
    <location>
        <begin position="5"/>
        <end position="121"/>
    </location>
</feature>
<dbReference type="GO" id="GO:0008324">
    <property type="term" value="F:monoatomic cation transmembrane transporter activity"/>
    <property type="evidence" value="ECO:0007669"/>
    <property type="project" value="InterPro"/>
</dbReference>
<dbReference type="InterPro" id="IPR003148">
    <property type="entry name" value="RCK_N"/>
</dbReference>
<dbReference type="InterPro" id="IPR006037">
    <property type="entry name" value="RCK_C"/>
</dbReference>
<dbReference type="EMBL" id="FNHF01000001">
    <property type="protein sequence ID" value="SDL86573.1"/>
    <property type="molecule type" value="Genomic_DNA"/>
</dbReference>
<dbReference type="PROSITE" id="PS51201">
    <property type="entry name" value="RCK_N"/>
    <property type="match status" value="1"/>
</dbReference>
<dbReference type="PANTHER" id="PTHR43833:SF7">
    <property type="entry name" value="KTR SYSTEM POTASSIUM UPTAKE PROTEIN C"/>
    <property type="match status" value="1"/>
</dbReference>
<gene>
    <name evidence="3" type="ORF">SAMN05216244_1029</name>
</gene>
<dbReference type="Gene3D" id="3.30.70.1450">
    <property type="entry name" value="Regulator of K+ conductance, C-terminal domain"/>
    <property type="match status" value="1"/>
</dbReference>
<reference evidence="4" key="1">
    <citation type="submission" date="2016-10" db="EMBL/GenBank/DDBJ databases">
        <authorList>
            <person name="Varghese N."/>
            <person name="Submissions S."/>
        </authorList>
    </citation>
    <scope>NUCLEOTIDE SEQUENCE [LARGE SCALE GENOMIC DNA]</scope>
    <source>
        <strain evidence="4">CGMCC 1.6199</strain>
    </source>
</reference>
<dbReference type="Gene3D" id="3.40.50.720">
    <property type="entry name" value="NAD(P)-binding Rossmann-like Domain"/>
    <property type="match status" value="1"/>
</dbReference>
<accession>A0A1G9NJP7</accession>